<evidence type="ECO:0000256" key="1">
    <source>
        <dbReference type="SAM" id="Phobius"/>
    </source>
</evidence>
<feature type="transmembrane region" description="Helical" evidence="1">
    <location>
        <begin position="12"/>
        <end position="31"/>
    </location>
</feature>
<dbReference type="AlphaFoldDB" id="A0A1F4ZU20"/>
<accession>A0A1F4ZU20</accession>
<name>A0A1F4ZU20_9BACT</name>
<reference evidence="2 3" key="1">
    <citation type="journal article" date="2016" name="Nat. Commun.">
        <title>Thousands of microbial genomes shed light on interconnected biogeochemical processes in an aquifer system.</title>
        <authorList>
            <person name="Anantharaman K."/>
            <person name="Brown C.T."/>
            <person name="Hug L.A."/>
            <person name="Sharon I."/>
            <person name="Castelle C.J."/>
            <person name="Probst A.J."/>
            <person name="Thomas B.C."/>
            <person name="Singh A."/>
            <person name="Wilkins M.J."/>
            <person name="Karaoz U."/>
            <person name="Brodie E.L."/>
            <person name="Williams K.H."/>
            <person name="Hubbard S.S."/>
            <person name="Banfield J.F."/>
        </authorList>
    </citation>
    <scope>NUCLEOTIDE SEQUENCE [LARGE SCALE GENOMIC DNA]</scope>
</reference>
<gene>
    <name evidence="2" type="ORF">A2397_06240</name>
</gene>
<protein>
    <recommendedName>
        <fullName evidence="4">General secretion pathway GspH domain-containing protein</fullName>
    </recommendedName>
</protein>
<proteinExistence type="predicted"/>
<dbReference type="STRING" id="1797263.A2397_06240"/>
<dbReference type="Proteomes" id="UP000176424">
    <property type="component" value="Unassembled WGS sequence"/>
</dbReference>
<keyword evidence="1" id="KW-1133">Transmembrane helix</keyword>
<keyword evidence="1" id="KW-0812">Transmembrane</keyword>
<evidence type="ECO:0000313" key="3">
    <source>
        <dbReference type="Proteomes" id="UP000176424"/>
    </source>
</evidence>
<dbReference type="EMBL" id="MEXR01000019">
    <property type="protein sequence ID" value="OGD09895.1"/>
    <property type="molecule type" value="Genomic_DNA"/>
</dbReference>
<keyword evidence="1" id="KW-0472">Membrane</keyword>
<comment type="caution">
    <text evidence="2">The sequence shown here is derived from an EMBL/GenBank/DDBJ whole genome shotgun (WGS) entry which is preliminary data.</text>
</comment>
<evidence type="ECO:0000313" key="2">
    <source>
        <dbReference type="EMBL" id="OGD09895.1"/>
    </source>
</evidence>
<organism evidence="2 3">
    <name type="scientific">Candidatus Amesbacteria bacterium RIFOXYB1_FULL_44_23</name>
    <dbReference type="NCBI Taxonomy" id="1797263"/>
    <lineage>
        <taxon>Bacteria</taxon>
        <taxon>Candidatus Amesiibacteriota</taxon>
    </lineage>
</organism>
<evidence type="ECO:0008006" key="4">
    <source>
        <dbReference type="Google" id="ProtNLM"/>
    </source>
</evidence>
<sequence length="163" mass="17096">MKKQKAVTLIEVVLYCAVTAVMMGTLLPTALDMIQGGEKSMTMQEVASNGRNIMSLLKYKIRNASGVVSVSASTLVLSNYVGSNTTFTLTSGNVTIDEGAGAVNLNSSDTAVTALTFTDYTSSDGKTDNVGVLMTIEANFTASGRQEYSSSITLQTAAEVRGI</sequence>